<evidence type="ECO:0000256" key="5">
    <source>
        <dbReference type="SAM" id="MobiDB-lite"/>
    </source>
</evidence>
<dbReference type="GO" id="GO:0071944">
    <property type="term" value="C:cell periphery"/>
    <property type="evidence" value="ECO:0007669"/>
    <property type="project" value="UniProtKB-ARBA"/>
</dbReference>
<dbReference type="AlphaFoldDB" id="A0A2G8S422"/>
<dbReference type="Proteomes" id="UP000230002">
    <property type="component" value="Unassembled WGS sequence"/>
</dbReference>
<evidence type="ECO:0000256" key="2">
    <source>
        <dbReference type="ARBA" id="ARBA00022692"/>
    </source>
</evidence>
<reference evidence="8 9" key="1">
    <citation type="journal article" date="2015" name="Sci. Rep.">
        <title>Chromosome-level genome map provides insights into diverse defense mechanisms in the medicinal fungus Ganoderma sinense.</title>
        <authorList>
            <person name="Zhu Y."/>
            <person name="Xu J."/>
            <person name="Sun C."/>
            <person name="Zhou S."/>
            <person name="Xu H."/>
            <person name="Nelson D.R."/>
            <person name="Qian J."/>
            <person name="Song J."/>
            <person name="Luo H."/>
            <person name="Xiang L."/>
            <person name="Li Y."/>
            <person name="Xu Z."/>
            <person name="Ji A."/>
            <person name="Wang L."/>
            <person name="Lu S."/>
            <person name="Hayward A."/>
            <person name="Sun W."/>
            <person name="Li X."/>
            <person name="Schwartz D.C."/>
            <person name="Wang Y."/>
            <person name="Chen S."/>
        </authorList>
    </citation>
    <scope>NUCLEOTIDE SEQUENCE [LARGE SCALE GENOMIC DNA]</scope>
    <source>
        <strain evidence="8 9">ZZ0214-1</strain>
    </source>
</reference>
<accession>A0A2G8S422</accession>
<dbReference type="EMBL" id="AYKW01000023">
    <property type="protein sequence ID" value="PIL28511.1"/>
    <property type="molecule type" value="Genomic_DNA"/>
</dbReference>
<dbReference type="PANTHER" id="PTHR15549:SF33">
    <property type="entry name" value="MEMBRANE PROTEIN WSC4, PUTATIVE (AFU_ORTHOLOGUE AFUA_5G09020)-RELATED"/>
    <property type="match status" value="1"/>
</dbReference>
<comment type="caution">
    <text evidence="8">The sequence shown here is derived from an EMBL/GenBank/DDBJ whole genome shotgun (WGS) entry which is preliminary data.</text>
</comment>
<keyword evidence="7" id="KW-0732">Signal</keyword>
<sequence>MTPPSLPPSGFQFVRTALLCLWLLRGVHYGTGLEIDTPQNLTECETTKLIWSGGHPPFTLQILYQNNSLVQEFNNINNNFLFWTANVTAGTGLSLELFDSSNSTGPAFSGTFSVQSGNDTTCLQSSSTTSPVYSTGTASSSSTSPSATSSIPSPTEAGVSGPPSRLSKNALSTGAIASIAVASLVAGLLIALGVWLIRRRRKSSSRPRIPNQQQLDTYRYSGPPKSDDGWSVTTPRDPEDDLRSQPDEAKAGLSWDPRLFAQETTPSPSPPMEHPVVTRQVVYPGIARPLSSYPPLIPTPSPIPMSARESGMWVDSGSGTTLSRSSTNPFRARLLAAAASSETTQAGVNGSIW</sequence>
<name>A0A2G8S422_9APHY</name>
<evidence type="ECO:0000256" key="1">
    <source>
        <dbReference type="ARBA" id="ARBA00004167"/>
    </source>
</evidence>
<keyword evidence="3 6" id="KW-1133">Transmembrane helix</keyword>
<keyword evidence="4 6" id="KW-0472">Membrane</keyword>
<dbReference type="InterPro" id="IPR051694">
    <property type="entry name" value="Immunoregulatory_rcpt-like"/>
</dbReference>
<evidence type="ECO:0000256" key="7">
    <source>
        <dbReference type="SAM" id="SignalP"/>
    </source>
</evidence>
<comment type="subcellular location">
    <subcellularLocation>
        <location evidence="1">Membrane</location>
        <topology evidence="1">Single-pass membrane protein</topology>
    </subcellularLocation>
</comment>
<evidence type="ECO:0000256" key="6">
    <source>
        <dbReference type="SAM" id="Phobius"/>
    </source>
</evidence>
<keyword evidence="2 6" id="KW-0812">Transmembrane</keyword>
<protein>
    <recommendedName>
        <fullName evidence="10">Mid2 domain-containing protein</fullName>
    </recommendedName>
</protein>
<feature type="region of interest" description="Disordered" evidence="5">
    <location>
        <begin position="201"/>
        <end position="275"/>
    </location>
</feature>
<dbReference type="PANTHER" id="PTHR15549">
    <property type="entry name" value="PAIRED IMMUNOGLOBULIN-LIKE TYPE 2 RECEPTOR"/>
    <property type="match status" value="1"/>
</dbReference>
<feature type="chain" id="PRO_5013735336" description="Mid2 domain-containing protein" evidence="7">
    <location>
        <begin position="33"/>
        <end position="353"/>
    </location>
</feature>
<evidence type="ECO:0000313" key="9">
    <source>
        <dbReference type="Proteomes" id="UP000230002"/>
    </source>
</evidence>
<dbReference type="GO" id="GO:0016020">
    <property type="term" value="C:membrane"/>
    <property type="evidence" value="ECO:0007669"/>
    <property type="project" value="UniProtKB-SubCell"/>
</dbReference>
<dbReference type="STRING" id="1077348.A0A2G8S422"/>
<proteinExistence type="predicted"/>
<gene>
    <name evidence="8" type="ORF">GSI_08549</name>
</gene>
<organism evidence="8 9">
    <name type="scientific">Ganoderma sinense ZZ0214-1</name>
    <dbReference type="NCBI Taxonomy" id="1077348"/>
    <lineage>
        <taxon>Eukaryota</taxon>
        <taxon>Fungi</taxon>
        <taxon>Dikarya</taxon>
        <taxon>Basidiomycota</taxon>
        <taxon>Agaricomycotina</taxon>
        <taxon>Agaricomycetes</taxon>
        <taxon>Polyporales</taxon>
        <taxon>Polyporaceae</taxon>
        <taxon>Ganoderma</taxon>
    </lineage>
</organism>
<evidence type="ECO:0000313" key="8">
    <source>
        <dbReference type="EMBL" id="PIL28511.1"/>
    </source>
</evidence>
<evidence type="ECO:0000256" key="4">
    <source>
        <dbReference type="ARBA" id="ARBA00023136"/>
    </source>
</evidence>
<evidence type="ECO:0000256" key="3">
    <source>
        <dbReference type="ARBA" id="ARBA00022989"/>
    </source>
</evidence>
<dbReference type="OrthoDB" id="2752779at2759"/>
<evidence type="ECO:0008006" key="10">
    <source>
        <dbReference type="Google" id="ProtNLM"/>
    </source>
</evidence>
<feature type="compositionally biased region" description="Basic and acidic residues" evidence="5">
    <location>
        <begin position="241"/>
        <end position="250"/>
    </location>
</feature>
<keyword evidence="9" id="KW-1185">Reference proteome</keyword>
<feature type="region of interest" description="Disordered" evidence="5">
    <location>
        <begin position="123"/>
        <end position="166"/>
    </location>
</feature>
<feature type="transmembrane region" description="Helical" evidence="6">
    <location>
        <begin position="175"/>
        <end position="197"/>
    </location>
</feature>
<feature type="compositionally biased region" description="Low complexity" evidence="5">
    <location>
        <begin position="130"/>
        <end position="155"/>
    </location>
</feature>
<feature type="signal peptide" evidence="7">
    <location>
        <begin position="1"/>
        <end position="32"/>
    </location>
</feature>